<dbReference type="InterPro" id="IPR035906">
    <property type="entry name" value="MetI-like_sf"/>
</dbReference>
<dbReference type="Pfam" id="PF00528">
    <property type="entry name" value="BPD_transp_1"/>
    <property type="match status" value="1"/>
</dbReference>
<keyword evidence="2 7" id="KW-0813">Transport</keyword>
<evidence type="ECO:0000256" key="4">
    <source>
        <dbReference type="ARBA" id="ARBA00022692"/>
    </source>
</evidence>
<comment type="similarity">
    <text evidence="7">Belongs to the binding-protein-dependent transport system permease family.</text>
</comment>
<sequence>MVGSAIVLGLAAFALFGPLLSGKDPYASDFVHGVLPDTGLPAPPSGAFVLGADRLFRDQFVRLAVGARLSLLIALSAAALANVLGAAVGILAGYYEGTDGVRLPWPFLTSLAFAFLLIVAQGHWLAPVATLVAGALVGVFAVKRKIAWLARGPQLNLDIALMRLVDVGLCFPFLLLVMAIGAALERTTAISVFVVLGLTGWLGAARIFRAKTLQVRHLEYVQASRALGQSTPWILIRHILPNLSGTFIVLSSSAVAQMILYESMLSYLGVGVAPPTPTWGHMLFQGQDIYAAAPWVVLAPAAAILAAVFGFNLLGEGLRDALDPRES</sequence>
<dbReference type="Gene3D" id="1.10.3720.10">
    <property type="entry name" value="MetI-like"/>
    <property type="match status" value="1"/>
</dbReference>
<dbReference type="InterPro" id="IPR050366">
    <property type="entry name" value="BP-dependent_transpt_permease"/>
</dbReference>
<comment type="subcellular location">
    <subcellularLocation>
        <location evidence="1 7">Cell membrane</location>
        <topology evidence="1 7">Multi-pass membrane protein</topology>
    </subcellularLocation>
</comment>
<organism evidence="9 10">
    <name type="scientific">Pendulispora albinea</name>
    <dbReference type="NCBI Taxonomy" id="2741071"/>
    <lineage>
        <taxon>Bacteria</taxon>
        <taxon>Pseudomonadati</taxon>
        <taxon>Myxococcota</taxon>
        <taxon>Myxococcia</taxon>
        <taxon>Myxococcales</taxon>
        <taxon>Sorangiineae</taxon>
        <taxon>Pendulisporaceae</taxon>
        <taxon>Pendulispora</taxon>
    </lineage>
</organism>
<keyword evidence="10" id="KW-1185">Reference proteome</keyword>
<keyword evidence="6 7" id="KW-0472">Membrane</keyword>
<dbReference type="InterPro" id="IPR000515">
    <property type="entry name" value="MetI-like"/>
</dbReference>
<evidence type="ECO:0000256" key="6">
    <source>
        <dbReference type="ARBA" id="ARBA00023136"/>
    </source>
</evidence>
<protein>
    <submittedName>
        <fullName evidence="9">ABC transporter permease</fullName>
    </submittedName>
</protein>
<dbReference type="PANTHER" id="PTHR43386">
    <property type="entry name" value="OLIGOPEPTIDE TRANSPORT SYSTEM PERMEASE PROTEIN APPC"/>
    <property type="match status" value="1"/>
</dbReference>
<evidence type="ECO:0000256" key="5">
    <source>
        <dbReference type="ARBA" id="ARBA00022989"/>
    </source>
</evidence>
<name>A0ABZ2LQF5_9BACT</name>
<dbReference type="PROSITE" id="PS50928">
    <property type="entry name" value="ABC_TM1"/>
    <property type="match status" value="1"/>
</dbReference>
<reference evidence="9 10" key="1">
    <citation type="submission" date="2021-12" db="EMBL/GenBank/DDBJ databases">
        <title>Discovery of the Pendulisporaceae a myxobacterial family with distinct sporulation behavior and unique specialized metabolism.</title>
        <authorList>
            <person name="Garcia R."/>
            <person name="Popoff A."/>
            <person name="Bader C.D."/>
            <person name="Loehr J."/>
            <person name="Walesch S."/>
            <person name="Walt C."/>
            <person name="Boldt J."/>
            <person name="Bunk B."/>
            <person name="Haeckl F.J.F.P.J."/>
            <person name="Gunesch A.P."/>
            <person name="Birkelbach J."/>
            <person name="Nuebel U."/>
            <person name="Pietschmann T."/>
            <person name="Bach T."/>
            <person name="Mueller R."/>
        </authorList>
    </citation>
    <scope>NUCLEOTIDE SEQUENCE [LARGE SCALE GENOMIC DNA]</scope>
    <source>
        <strain evidence="9 10">MSr11954</strain>
    </source>
</reference>
<evidence type="ECO:0000256" key="2">
    <source>
        <dbReference type="ARBA" id="ARBA00022448"/>
    </source>
</evidence>
<feature type="transmembrane region" description="Helical" evidence="7">
    <location>
        <begin position="247"/>
        <end position="269"/>
    </location>
</feature>
<dbReference type="Proteomes" id="UP001370348">
    <property type="component" value="Chromosome"/>
</dbReference>
<keyword evidence="3" id="KW-1003">Cell membrane</keyword>
<proteinExistence type="inferred from homology"/>
<evidence type="ECO:0000256" key="1">
    <source>
        <dbReference type="ARBA" id="ARBA00004651"/>
    </source>
</evidence>
<gene>
    <name evidence="9" type="ORF">LZC94_26360</name>
</gene>
<feature type="transmembrane region" description="Helical" evidence="7">
    <location>
        <begin position="69"/>
        <end position="94"/>
    </location>
</feature>
<dbReference type="EMBL" id="CP089984">
    <property type="protein sequence ID" value="WXB11381.1"/>
    <property type="molecule type" value="Genomic_DNA"/>
</dbReference>
<feature type="transmembrane region" description="Helical" evidence="7">
    <location>
        <begin position="289"/>
        <end position="315"/>
    </location>
</feature>
<feature type="transmembrane region" description="Helical" evidence="7">
    <location>
        <begin position="124"/>
        <end position="142"/>
    </location>
</feature>
<dbReference type="SUPFAM" id="SSF161098">
    <property type="entry name" value="MetI-like"/>
    <property type="match status" value="1"/>
</dbReference>
<evidence type="ECO:0000313" key="9">
    <source>
        <dbReference type="EMBL" id="WXB11381.1"/>
    </source>
</evidence>
<feature type="transmembrane region" description="Helical" evidence="7">
    <location>
        <begin position="163"/>
        <end position="184"/>
    </location>
</feature>
<evidence type="ECO:0000259" key="8">
    <source>
        <dbReference type="PROSITE" id="PS50928"/>
    </source>
</evidence>
<feature type="transmembrane region" description="Helical" evidence="7">
    <location>
        <begin position="190"/>
        <end position="208"/>
    </location>
</feature>
<evidence type="ECO:0000256" key="7">
    <source>
        <dbReference type="RuleBase" id="RU363032"/>
    </source>
</evidence>
<dbReference type="CDD" id="cd06261">
    <property type="entry name" value="TM_PBP2"/>
    <property type="match status" value="1"/>
</dbReference>
<evidence type="ECO:0000256" key="3">
    <source>
        <dbReference type="ARBA" id="ARBA00022475"/>
    </source>
</evidence>
<evidence type="ECO:0000313" key="10">
    <source>
        <dbReference type="Proteomes" id="UP001370348"/>
    </source>
</evidence>
<feature type="transmembrane region" description="Helical" evidence="7">
    <location>
        <begin position="101"/>
        <end position="118"/>
    </location>
</feature>
<dbReference type="PANTHER" id="PTHR43386:SF1">
    <property type="entry name" value="D,D-DIPEPTIDE TRANSPORT SYSTEM PERMEASE PROTEIN DDPC-RELATED"/>
    <property type="match status" value="1"/>
</dbReference>
<feature type="domain" description="ABC transmembrane type-1" evidence="8">
    <location>
        <begin position="116"/>
        <end position="315"/>
    </location>
</feature>
<keyword evidence="4 7" id="KW-0812">Transmembrane</keyword>
<keyword evidence="5 7" id="KW-1133">Transmembrane helix</keyword>
<accession>A0ABZ2LQF5</accession>